<gene>
    <name evidence="1" type="ORF">C6569_16030</name>
</gene>
<dbReference type="Proteomes" id="UP000237889">
    <property type="component" value="Chromosome"/>
</dbReference>
<dbReference type="EMBL" id="CP027668">
    <property type="protein sequence ID" value="AVO46442.1"/>
    <property type="molecule type" value="Genomic_DNA"/>
</dbReference>
<sequence length="108" mass="11519">MRDGLYRLRFQSARGWGSGVLYMAGGRVWGGDGVIFYTGAIAEADGMVELVVTTERHTANPAVQTIFGADNGRLVLRGAAGEGTLRLDGSPDDAPGLLIMTEMTWLTD</sequence>
<proteinExistence type="predicted"/>
<protein>
    <recommendedName>
        <fullName evidence="3">T3SS negative regulator,GrlR</fullName>
    </recommendedName>
</protein>
<dbReference type="Gene3D" id="2.40.128.380">
    <property type="entry name" value="T3SS negative regulator GrlR"/>
    <property type="match status" value="1"/>
</dbReference>
<dbReference type="InterPro" id="IPR043019">
    <property type="entry name" value="GrlR_sf"/>
</dbReference>
<dbReference type="KEGG" id="phr:C6569_16030"/>
<keyword evidence="2" id="KW-1185">Reference proteome</keyword>
<organism evidence="1 2">
    <name type="scientific">Phreatobacter cathodiphilus</name>
    <dbReference type="NCBI Taxonomy" id="1868589"/>
    <lineage>
        <taxon>Bacteria</taxon>
        <taxon>Pseudomonadati</taxon>
        <taxon>Pseudomonadota</taxon>
        <taxon>Alphaproteobacteria</taxon>
        <taxon>Hyphomicrobiales</taxon>
        <taxon>Phreatobacteraceae</taxon>
        <taxon>Phreatobacter</taxon>
    </lineage>
</organism>
<dbReference type="AlphaFoldDB" id="A0A2S0NE54"/>
<evidence type="ECO:0008006" key="3">
    <source>
        <dbReference type="Google" id="ProtNLM"/>
    </source>
</evidence>
<reference evidence="1 2" key="1">
    <citation type="submission" date="2018-03" db="EMBL/GenBank/DDBJ databases">
        <title>Genome sequencing of Phreatobacter sp.</title>
        <authorList>
            <person name="Kim S.-J."/>
            <person name="Heo J."/>
            <person name="Kwon S.-W."/>
        </authorList>
    </citation>
    <scope>NUCLEOTIDE SEQUENCE [LARGE SCALE GENOMIC DNA]</scope>
    <source>
        <strain evidence="1 2">S-12</strain>
    </source>
</reference>
<evidence type="ECO:0000313" key="1">
    <source>
        <dbReference type="EMBL" id="AVO46442.1"/>
    </source>
</evidence>
<evidence type="ECO:0000313" key="2">
    <source>
        <dbReference type="Proteomes" id="UP000237889"/>
    </source>
</evidence>
<accession>A0A2S0NE54</accession>
<name>A0A2S0NE54_9HYPH</name>
<dbReference type="OrthoDB" id="7856226at2"/>
<dbReference type="RefSeq" id="WP_106749782.1">
    <property type="nucleotide sequence ID" value="NZ_CP027668.1"/>
</dbReference>